<dbReference type="STRING" id="448386.A0A2V3ICJ5"/>
<dbReference type="AlphaFoldDB" id="A0A2V3ICJ5"/>
<proteinExistence type="inferred from homology"/>
<name>A0A2V3ICJ5_9FLOR</name>
<dbReference type="GO" id="GO:0005507">
    <property type="term" value="F:copper ion binding"/>
    <property type="evidence" value="ECO:0007669"/>
    <property type="project" value="InterPro"/>
</dbReference>
<comment type="caution">
    <text evidence="3">The sequence shown here is derived from an EMBL/GenBank/DDBJ whole genome shotgun (WGS) entry which is preliminary data.</text>
</comment>
<dbReference type="InterPro" id="IPR008972">
    <property type="entry name" value="Cupredoxin"/>
</dbReference>
<dbReference type="OrthoDB" id="2121828at2759"/>
<feature type="domain" description="Plastocyanin-like" evidence="2">
    <location>
        <begin position="122"/>
        <end position="179"/>
    </location>
</feature>
<organism evidence="3 4">
    <name type="scientific">Gracilariopsis chorda</name>
    <dbReference type="NCBI Taxonomy" id="448386"/>
    <lineage>
        <taxon>Eukaryota</taxon>
        <taxon>Rhodophyta</taxon>
        <taxon>Florideophyceae</taxon>
        <taxon>Rhodymeniophycidae</taxon>
        <taxon>Gracilariales</taxon>
        <taxon>Gracilariaceae</taxon>
        <taxon>Gracilariopsis</taxon>
    </lineage>
</organism>
<evidence type="ECO:0000256" key="1">
    <source>
        <dbReference type="ARBA" id="ARBA00010609"/>
    </source>
</evidence>
<accession>A0A2V3ICJ5</accession>
<dbReference type="Proteomes" id="UP000247409">
    <property type="component" value="Unassembled WGS sequence"/>
</dbReference>
<dbReference type="Gene3D" id="2.60.40.420">
    <property type="entry name" value="Cupredoxins - blue copper proteins"/>
    <property type="match status" value="1"/>
</dbReference>
<evidence type="ECO:0000313" key="3">
    <source>
        <dbReference type="EMBL" id="PXF39809.1"/>
    </source>
</evidence>
<evidence type="ECO:0000259" key="2">
    <source>
        <dbReference type="Pfam" id="PF07732"/>
    </source>
</evidence>
<keyword evidence="4" id="KW-1185">Reference proteome</keyword>
<gene>
    <name evidence="3" type="ORF">BWQ96_10479</name>
</gene>
<reference evidence="3 4" key="1">
    <citation type="journal article" date="2018" name="Mol. Biol. Evol.">
        <title>Analysis of the draft genome of the red seaweed Gracilariopsis chorda provides insights into genome size evolution in Rhodophyta.</title>
        <authorList>
            <person name="Lee J."/>
            <person name="Yang E.C."/>
            <person name="Graf L."/>
            <person name="Yang J.H."/>
            <person name="Qiu H."/>
            <person name="Zel Zion U."/>
            <person name="Chan C.X."/>
            <person name="Stephens T.G."/>
            <person name="Weber A.P.M."/>
            <person name="Boo G.H."/>
            <person name="Boo S.M."/>
            <person name="Kim K.M."/>
            <person name="Shin Y."/>
            <person name="Jung M."/>
            <person name="Lee S.J."/>
            <person name="Yim H.S."/>
            <person name="Lee J.H."/>
            <person name="Bhattacharya D."/>
            <person name="Yoon H.S."/>
        </authorList>
    </citation>
    <scope>NUCLEOTIDE SEQUENCE [LARGE SCALE GENOMIC DNA]</scope>
    <source>
        <strain evidence="3 4">SKKU-2015</strain>
        <tissue evidence="3">Whole body</tissue>
    </source>
</reference>
<dbReference type="EMBL" id="NBIV01000430">
    <property type="protein sequence ID" value="PXF39809.1"/>
    <property type="molecule type" value="Genomic_DNA"/>
</dbReference>
<sequence>MRDPAHWIRKALSAHARGGIATELDAATVKLYGSGAQREVRVVGRTEPACAHASRDEDPCDRKPFAKDELISVDDRFEIDVADNVTAFAICSRCVKTRFVDYTDRTLSKRITRDGADAHLGLMGPVLHGRVGQAIIIHFRNNASEPVSMHPHDGSSHREKRDDSIAPGGSYIYRCHVPLRAGPGPGRSQRNRCLTDEQLKALMENEDFEVSKLCILLPTLFTAMDPASILRKANLRASTFTIWALKLTSTRQ</sequence>
<comment type="similarity">
    <text evidence="1">Belongs to the multicopper oxidase family.</text>
</comment>
<protein>
    <submittedName>
        <fullName evidence="3">Hephaestin-like protein</fullName>
    </submittedName>
</protein>
<dbReference type="InterPro" id="IPR011707">
    <property type="entry name" value="Cu-oxidase-like_N"/>
</dbReference>
<evidence type="ECO:0000313" key="4">
    <source>
        <dbReference type="Proteomes" id="UP000247409"/>
    </source>
</evidence>
<dbReference type="SUPFAM" id="SSF49503">
    <property type="entry name" value="Cupredoxins"/>
    <property type="match status" value="1"/>
</dbReference>
<dbReference type="Pfam" id="PF07732">
    <property type="entry name" value="Cu-oxidase_3"/>
    <property type="match status" value="1"/>
</dbReference>